<dbReference type="FunFam" id="2.40.170.20:FF:000005">
    <property type="entry name" value="TonB-dependent siderophore receptor"/>
    <property type="match status" value="1"/>
</dbReference>
<dbReference type="Pfam" id="PF07715">
    <property type="entry name" value="Plug"/>
    <property type="match status" value="1"/>
</dbReference>
<keyword evidence="7 16" id="KW-0732">Signal</keyword>
<proteinExistence type="inferred from homology"/>
<keyword evidence="13 14" id="KW-0998">Cell outer membrane</keyword>
<evidence type="ECO:0000256" key="15">
    <source>
        <dbReference type="RuleBase" id="RU003357"/>
    </source>
</evidence>
<dbReference type="Gene3D" id="3.55.50.30">
    <property type="match status" value="1"/>
</dbReference>
<dbReference type="CDD" id="cd01347">
    <property type="entry name" value="ligand_gated_channel"/>
    <property type="match status" value="1"/>
</dbReference>
<comment type="similarity">
    <text evidence="2 14 15">Belongs to the TonB-dependent receptor family.</text>
</comment>
<evidence type="ECO:0000256" key="13">
    <source>
        <dbReference type="ARBA" id="ARBA00023237"/>
    </source>
</evidence>
<dbReference type="SMART" id="SM00965">
    <property type="entry name" value="STN"/>
    <property type="match status" value="1"/>
</dbReference>
<dbReference type="InterPro" id="IPR039426">
    <property type="entry name" value="TonB-dep_rcpt-like"/>
</dbReference>
<dbReference type="GO" id="GO:0009279">
    <property type="term" value="C:cell outer membrane"/>
    <property type="evidence" value="ECO:0007669"/>
    <property type="project" value="UniProtKB-SubCell"/>
</dbReference>
<sequence>MGGVSRSRTAAALLCSTAWLAIHLADPAQAQQRPPAAGAPATASRGTATFNVPAGPVGIALTQWAETARLRLLASTDALRGLRTSGVSGVHTPEQALRQLLAGTGLSYRFTNASTVAISRPGAAAAGGTAEGAIALDTIDVQGAGTGDGTIGYVATRSNAATKTNTPLIETPQSISVVSRQQLEDRNVQTLSEAISYTPGVTTGISGFDSRFDAFTIRGFDVTYNGIYRDGLRQPAGNMAIYKEEPYGIQDIFVVRGPSSSLFGSGSPGGLVNLISKRPTSQPLREVELQIGNWDRYQGSFDIGGPADPQGQFLYRLTGVVRESKNWTLGGRDDRVNLAPSFTWRPNDQTSLTVLGEYQSSTTPAAFPYYATTNGARSPAYSSDPAFNAMDQTQFRIGYLLEHRFDEVFTFRQNFRYARVDADVKYVGISAIDPVAMTASRYTGRVRDVMDAISADNQLQANFSTGAIQHTMLFGVDYIQSHLNSRMGFGSAPDLNLVTLNYGAQPIATPALTSSTMQSQRQLGIYAQDQLKWGRWILTLGGRQDWVDTSTRDVIAAASDGNSNHAFTGRAGLTYVFDSGIAPYVSYSTSFVPNLGRGLSGTAFNPTTGSQAEIGIKYQPAGFNGFLTAALFELTQNGGLVTDPTNPSFQIQRGSIRARGLELQAVASLGNGVSLTASYTHLSLVTMKGTPDTVGRTPSGIPGDTVSLWANYAVPPGDAWSGFSVGAGVRYTGFSYGNDQNTFQSDAVALVDAAVRYNFGALDKRLSGLTLKINAQNLFDRNFTTCQAGYCYMGARRTVIASLNYRW</sequence>
<accession>A0A4D7B5K0</accession>
<dbReference type="Gene3D" id="2.170.130.10">
    <property type="entry name" value="TonB-dependent receptor, plug domain"/>
    <property type="match status" value="1"/>
</dbReference>
<evidence type="ECO:0000256" key="7">
    <source>
        <dbReference type="ARBA" id="ARBA00022729"/>
    </source>
</evidence>
<feature type="signal peptide" evidence="16">
    <location>
        <begin position="1"/>
        <end position="30"/>
    </location>
</feature>
<evidence type="ECO:0000256" key="9">
    <source>
        <dbReference type="ARBA" id="ARBA00023065"/>
    </source>
</evidence>
<evidence type="ECO:0000256" key="6">
    <source>
        <dbReference type="ARBA" id="ARBA00022692"/>
    </source>
</evidence>
<gene>
    <name evidence="18" type="ORF">E8M01_10060</name>
</gene>
<evidence type="ECO:0000256" key="2">
    <source>
        <dbReference type="ARBA" id="ARBA00009810"/>
    </source>
</evidence>
<dbReference type="AlphaFoldDB" id="A0A4D7B5K0"/>
<dbReference type="KEGG" id="pstg:E8M01_10060"/>
<evidence type="ECO:0000256" key="14">
    <source>
        <dbReference type="PROSITE-ProRule" id="PRU01360"/>
    </source>
</evidence>
<dbReference type="SUPFAM" id="SSF56935">
    <property type="entry name" value="Porins"/>
    <property type="match status" value="1"/>
</dbReference>
<evidence type="ECO:0000256" key="11">
    <source>
        <dbReference type="ARBA" id="ARBA00023136"/>
    </source>
</evidence>
<keyword evidence="19" id="KW-1185">Reference proteome</keyword>
<reference evidence="18 19" key="1">
    <citation type="submission" date="2019-04" db="EMBL/GenBank/DDBJ databases">
        <title>Phreatobacter aquaticus sp. nov.</title>
        <authorList>
            <person name="Choi A."/>
        </authorList>
    </citation>
    <scope>NUCLEOTIDE SEQUENCE [LARGE SCALE GENOMIC DNA]</scope>
    <source>
        <strain evidence="18 19">KCTC 52518</strain>
    </source>
</reference>
<keyword evidence="5" id="KW-0410">Iron transport</keyword>
<keyword evidence="12 18" id="KW-0675">Receptor</keyword>
<evidence type="ECO:0000313" key="18">
    <source>
        <dbReference type="EMBL" id="QCI69139.1"/>
    </source>
</evidence>
<evidence type="ECO:0000256" key="3">
    <source>
        <dbReference type="ARBA" id="ARBA00022448"/>
    </source>
</evidence>
<feature type="chain" id="PRO_5020378268" evidence="16">
    <location>
        <begin position="31"/>
        <end position="807"/>
    </location>
</feature>
<dbReference type="NCBIfam" id="TIGR01783">
    <property type="entry name" value="TonB-siderophor"/>
    <property type="match status" value="1"/>
</dbReference>
<dbReference type="InterPro" id="IPR010105">
    <property type="entry name" value="TonB_sidphr_rcpt"/>
</dbReference>
<name>A0A4D7B5K0_9HYPH</name>
<dbReference type="EMBL" id="CP039690">
    <property type="protein sequence ID" value="QCI69139.1"/>
    <property type="molecule type" value="Genomic_DNA"/>
</dbReference>
<comment type="subcellular location">
    <subcellularLocation>
        <location evidence="1 14">Cell outer membrane</location>
        <topology evidence="1 14">Multi-pass membrane protein</topology>
    </subcellularLocation>
</comment>
<evidence type="ECO:0000313" key="19">
    <source>
        <dbReference type="Proteomes" id="UP000298781"/>
    </source>
</evidence>
<dbReference type="Pfam" id="PF07660">
    <property type="entry name" value="STN"/>
    <property type="match status" value="1"/>
</dbReference>
<dbReference type="InterPro" id="IPR011662">
    <property type="entry name" value="Secretin/TonB_short_N"/>
</dbReference>
<keyword evidence="11 14" id="KW-0472">Membrane</keyword>
<dbReference type="InterPro" id="IPR000531">
    <property type="entry name" value="Beta-barrel_TonB"/>
</dbReference>
<dbReference type="InterPro" id="IPR037066">
    <property type="entry name" value="Plug_dom_sf"/>
</dbReference>
<protein>
    <submittedName>
        <fullName evidence="18">TonB-dependent siderophore receptor</fullName>
    </submittedName>
</protein>
<dbReference type="Proteomes" id="UP000298781">
    <property type="component" value="Chromosome"/>
</dbReference>
<evidence type="ECO:0000256" key="1">
    <source>
        <dbReference type="ARBA" id="ARBA00004571"/>
    </source>
</evidence>
<keyword evidence="4 14" id="KW-1134">Transmembrane beta strand</keyword>
<dbReference type="GO" id="GO:0015891">
    <property type="term" value="P:siderophore transport"/>
    <property type="evidence" value="ECO:0007669"/>
    <property type="project" value="InterPro"/>
</dbReference>
<dbReference type="InterPro" id="IPR012910">
    <property type="entry name" value="Plug_dom"/>
</dbReference>
<keyword evidence="3 14" id="KW-0813">Transport</keyword>
<feature type="domain" description="Secretin/TonB short N-terminal" evidence="17">
    <location>
        <begin position="70"/>
        <end position="121"/>
    </location>
</feature>
<dbReference type="GO" id="GO:0038023">
    <property type="term" value="F:signaling receptor activity"/>
    <property type="evidence" value="ECO:0007669"/>
    <property type="project" value="InterPro"/>
</dbReference>
<keyword evidence="10 15" id="KW-0798">TonB box</keyword>
<dbReference type="PANTHER" id="PTHR32552">
    <property type="entry name" value="FERRICHROME IRON RECEPTOR-RELATED"/>
    <property type="match status" value="1"/>
</dbReference>
<keyword evidence="6 14" id="KW-0812">Transmembrane</keyword>
<evidence type="ECO:0000256" key="10">
    <source>
        <dbReference type="ARBA" id="ARBA00023077"/>
    </source>
</evidence>
<dbReference type="GO" id="GO:0015344">
    <property type="term" value="F:siderophore uptake transmembrane transporter activity"/>
    <property type="evidence" value="ECO:0007669"/>
    <property type="project" value="TreeGrafter"/>
</dbReference>
<dbReference type="OrthoDB" id="9760333at2"/>
<dbReference type="Gene3D" id="2.40.170.20">
    <property type="entry name" value="TonB-dependent receptor, beta-barrel domain"/>
    <property type="match status" value="1"/>
</dbReference>
<keyword evidence="9" id="KW-0406">Ion transport</keyword>
<dbReference type="PROSITE" id="PS52016">
    <property type="entry name" value="TONB_DEPENDENT_REC_3"/>
    <property type="match status" value="1"/>
</dbReference>
<evidence type="ECO:0000256" key="8">
    <source>
        <dbReference type="ARBA" id="ARBA00023004"/>
    </source>
</evidence>
<organism evidence="18 19">
    <name type="scientific">Phreatobacter stygius</name>
    <dbReference type="NCBI Taxonomy" id="1940610"/>
    <lineage>
        <taxon>Bacteria</taxon>
        <taxon>Pseudomonadati</taxon>
        <taxon>Pseudomonadota</taxon>
        <taxon>Alphaproteobacteria</taxon>
        <taxon>Hyphomicrobiales</taxon>
        <taxon>Phreatobacteraceae</taxon>
        <taxon>Phreatobacter</taxon>
    </lineage>
</organism>
<dbReference type="PANTHER" id="PTHR32552:SF68">
    <property type="entry name" value="FERRICHROME OUTER MEMBRANE TRANSPORTER_PHAGE RECEPTOR"/>
    <property type="match status" value="1"/>
</dbReference>
<evidence type="ECO:0000256" key="4">
    <source>
        <dbReference type="ARBA" id="ARBA00022452"/>
    </source>
</evidence>
<dbReference type="FunFam" id="2.170.130.10:FF:000001">
    <property type="entry name" value="Catecholate siderophore TonB-dependent receptor"/>
    <property type="match status" value="1"/>
</dbReference>
<evidence type="ECO:0000259" key="17">
    <source>
        <dbReference type="SMART" id="SM00965"/>
    </source>
</evidence>
<evidence type="ECO:0000256" key="12">
    <source>
        <dbReference type="ARBA" id="ARBA00023170"/>
    </source>
</evidence>
<dbReference type="InterPro" id="IPR036942">
    <property type="entry name" value="Beta-barrel_TonB_sf"/>
</dbReference>
<evidence type="ECO:0000256" key="16">
    <source>
        <dbReference type="SAM" id="SignalP"/>
    </source>
</evidence>
<keyword evidence="8" id="KW-0408">Iron</keyword>
<dbReference type="Pfam" id="PF00593">
    <property type="entry name" value="TonB_dep_Rec_b-barrel"/>
    <property type="match status" value="1"/>
</dbReference>
<evidence type="ECO:0000256" key="5">
    <source>
        <dbReference type="ARBA" id="ARBA00022496"/>
    </source>
</evidence>